<dbReference type="Gene3D" id="2.30.60.10">
    <property type="entry name" value="Cyanovirin-N"/>
    <property type="match status" value="1"/>
</dbReference>
<dbReference type="PANTHER" id="PTHR42076:SF1">
    <property type="entry name" value="CYANOVIRIN-N DOMAIN-CONTAINING PROTEIN"/>
    <property type="match status" value="1"/>
</dbReference>
<proteinExistence type="predicted"/>
<evidence type="ECO:0000313" key="3">
    <source>
        <dbReference type="Proteomes" id="UP001147746"/>
    </source>
</evidence>
<evidence type="ECO:0000313" key="2">
    <source>
        <dbReference type="EMBL" id="KAJ5299263.1"/>
    </source>
</evidence>
<sequence>MFNKSACDAHLKLDHSPGSTYLIAICNNEEGAGVEDDILLDKHIGNKDDSSHSTLGHFDWNSSGFSTGARNISLSTEGPEHTPILHSELRDSSGHFISNDLNLATHIANIDGKLVYKDEEMS</sequence>
<dbReference type="SMART" id="SM01111">
    <property type="entry name" value="CVNH"/>
    <property type="match status" value="1"/>
</dbReference>
<evidence type="ECO:0000259" key="1">
    <source>
        <dbReference type="SMART" id="SM01111"/>
    </source>
</evidence>
<dbReference type="InterPro" id="IPR036673">
    <property type="entry name" value="Cyanovirin-N_sf"/>
</dbReference>
<reference evidence="2" key="2">
    <citation type="journal article" date="2023" name="IMA Fungus">
        <title>Comparative genomic study of the Penicillium genus elucidates a diverse pangenome and 15 lateral gene transfer events.</title>
        <authorList>
            <person name="Petersen C."/>
            <person name="Sorensen T."/>
            <person name="Nielsen M.R."/>
            <person name="Sondergaard T.E."/>
            <person name="Sorensen J.L."/>
            <person name="Fitzpatrick D.A."/>
            <person name="Frisvad J.C."/>
            <person name="Nielsen K.L."/>
        </authorList>
    </citation>
    <scope>NUCLEOTIDE SEQUENCE</scope>
    <source>
        <strain evidence="2">IBT 21472</strain>
    </source>
</reference>
<feature type="domain" description="Cyanovirin-N" evidence="1">
    <location>
        <begin position="1"/>
        <end position="116"/>
    </location>
</feature>
<dbReference type="OrthoDB" id="2441380at2759"/>
<comment type="caution">
    <text evidence="2">The sequence shown here is derived from an EMBL/GenBank/DDBJ whole genome shotgun (WGS) entry which is preliminary data.</text>
</comment>
<dbReference type="Proteomes" id="UP001147746">
    <property type="component" value="Unassembled WGS sequence"/>
</dbReference>
<dbReference type="Pfam" id="PF08881">
    <property type="entry name" value="CVNH"/>
    <property type="match status" value="1"/>
</dbReference>
<gene>
    <name evidence="2" type="ORF">N7476_010820</name>
</gene>
<accession>A0A9W9KTY1</accession>
<dbReference type="AlphaFoldDB" id="A0A9W9KTY1"/>
<dbReference type="InterPro" id="IPR011058">
    <property type="entry name" value="Cyanovirin-N"/>
</dbReference>
<reference evidence="2" key="1">
    <citation type="submission" date="2022-12" db="EMBL/GenBank/DDBJ databases">
        <authorList>
            <person name="Petersen C."/>
        </authorList>
    </citation>
    <scope>NUCLEOTIDE SEQUENCE</scope>
    <source>
        <strain evidence="2">IBT 21472</strain>
    </source>
</reference>
<organism evidence="2 3">
    <name type="scientific">Penicillium atrosanguineum</name>
    <dbReference type="NCBI Taxonomy" id="1132637"/>
    <lineage>
        <taxon>Eukaryota</taxon>
        <taxon>Fungi</taxon>
        <taxon>Dikarya</taxon>
        <taxon>Ascomycota</taxon>
        <taxon>Pezizomycotina</taxon>
        <taxon>Eurotiomycetes</taxon>
        <taxon>Eurotiomycetidae</taxon>
        <taxon>Eurotiales</taxon>
        <taxon>Aspergillaceae</taxon>
        <taxon>Penicillium</taxon>
    </lineage>
</organism>
<name>A0A9W9KTY1_9EURO</name>
<protein>
    <recommendedName>
        <fullName evidence="1">Cyanovirin-N domain-containing protein</fullName>
    </recommendedName>
</protein>
<dbReference type="EMBL" id="JAPZBO010000010">
    <property type="protein sequence ID" value="KAJ5299263.1"/>
    <property type="molecule type" value="Genomic_DNA"/>
</dbReference>
<dbReference type="PANTHER" id="PTHR42076">
    <property type="entry name" value="CYANOVIRIN-N HOMOLOG"/>
    <property type="match status" value="1"/>
</dbReference>
<dbReference type="SUPFAM" id="SSF51322">
    <property type="entry name" value="Cyanovirin-N"/>
    <property type="match status" value="1"/>
</dbReference>
<keyword evidence="3" id="KW-1185">Reference proteome</keyword>